<feature type="non-terminal residue" evidence="1">
    <location>
        <position position="156"/>
    </location>
</feature>
<dbReference type="EMBL" id="JAVRJZ010006476">
    <property type="protein sequence ID" value="KAK2701239.1"/>
    <property type="molecule type" value="Genomic_DNA"/>
</dbReference>
<sequence>NEKIDLESEAAYELAVSGRLFPGENLSDLSDPGYEKDSQSFGITDIRLYRDLLRTEHRKFFEKINREEILKQIEVEGAEKVLGLKFFEIEAEEGKTEGAEEKLPEYRLPGNLREFFIEIETPADILYENINDKLTDKLLAAQWAFLSLLQENKRME</sequence>
<evidence type="ECO:0000313" key="2">
    <source>
        <dbReference type="Proteomes" id="UP001187531"/>
    </source>
</evidence>
<proteinExistence type="predicted"/>
<dbReference type="Proteomes" id="UP001187531">
    <property type="component" value="Unassembled WGS sequence"/>
</dbReference>
<gene>
    <name evidence="1" type="ORF">QYM36_020095</name>
</gene>
<evidence type="ECO:0000313" key="1">
    <source>
        <dbReference type="EMBL" id="KAK2701239.1"/>
    </source>
</evidence>
<organism evidence="1 2">
    <name type="scientific">Artemia franciscana</name>
    <name type="common">Brine shrimp</name>
    <name type="synonym">Artemia sanfranciscana</name>
    <dbReference type="NCBI Taxonomy" id="6661"/>
    <lineage>
        <taxon>Eukaryota</taxon>
        <taxon>Metazoa</taxon>
        <taxon>Ecdysozoa</taxon>
        <taxon>Arthropoda</taxon>
        <taxon>Crustacea</taxon>
        <taxon>Branchiopoda</taxon>
        <taxon>Anostraca</taxon>
        <taxon>Artemiidae</taxon>
        <taxon>Artemia</taxon>
    </lineage>
</organism>
<dbReference type="AlphaFoldDB" id="A0AA88H179"/>
<keyword evidence="2" id="KW-1185">Reference proteome</keyword>
<name>A0AA88H179_ARTSF</name>
<comment type="caution">
    <text evidence="1">The sequence shown here is derived from an EMBL/GenBank/DDBJ whole genome shotgun (WGS) entry which is preliminary data.</text>
</comment>
<protein>
    <submittedName>
        <fullName evidence="1">Uncharacterized protein</fullName>
    </submittedName>
</protein>
<reference evidence="1" key="1">
    <citation type="submission" date="2023-07" db="EMBL/GenBank/DDBJ databases">
        <title>Chromosome-level genome assembly of Artemia franciscana.</title>
        <authorList>
            <person name="Jo E."/>
        </authorList>
    </citation>
    <scope>NUCLEOTIDE SEQUENCE</scope>
    <source>
        <tissue evidence="1">Whole body</tissue>
    </source>
</reference>
<accession>A0AA88H179</accession>